<sequence>MGGVAVGLRPKVREALLEGAVIPAHPLVLTGDRKLDERRQRALTRYYVEAGAGGIAVGVHTTQFHIREHGLLETVLRMAAEEAERAGADEGFIKVAGICGPSDQARKEAVLAASLGYDLGLLSPGGLNDWTEEAFLDRVGQVAEVIPVFGFYLQPAVGGRLFSMDFWRSMADIPGVMAMKIAPFDRYRTLEVVRGVCASRRREEIALYTGNDDHIVADLLTPFQVAVEGDVVEKWIVGGLLGHWAVWTKKAVEMMKEIRAFRQSGGSVPMEWWTRGARVTEANAALFDAVNGFRGCIPGIHEILQRQGLLAGRWCLDPAEDLSPGQAEEIDRILQAYPELTDDNFVRSNRDRWLEEAEASMKMRP</sequence>
<keyword evidence="3" id="KW-1185">Reference proteome</keyword>
<dbReference type="InterPro" id="IPR002220">
    <property type="entry name" value="DapA-like"/>
</dbReference>
<dbReference type="EMBL" id="JBHSAP010000007">
    <property type="protein sequence ID" value="MFC4075813.1"/>
    <property type="molecule type" value="Genomic_DNA"/>
</dbReference>
<dbReference type="Gene3D" id="3.20.20.70">
    <property type="entry name" value="Aldolase class I"/>
    <property type="match status" value="1"/>
</dbReference>
<evidence type="ECO:0000256" key="1">
    <source>
        <dbReference type="ARBA" id="ARBA00023239"/>
    </source>
</evidence>
<dbReference type="InterPro" id="IPR013785">
    <property type="entry name" value="Aldolase_TIM"/>
</dbReference>
<name>A0ABV8JBR6_9BACL</name>
<gene>
    <name evidence="2" type="ORF">ACFOUO_03215</name>
</gene>
<organism evidence="2 3">
    <name type="scientific">Salinithrix halophila</name>
    <dbReference type="NCBI Taxonomy" id="1485204"/>
    <lineage>
        <taxon>Bacteria</taxon>
        <taxon>Bacillati</taxon>
        <taxon>Bacillota</taxon>
        <taxon>Bacilli</taxon>
        <taxon>Bacillales</taxon>
        <taxon>Thermoactinomycetaceae</taxon>
        <taxon>Salinithrix</taxon>
    </lineage>
</organism>
<comment type="caution">
    <text evidence="2">The sequence shown here is derived from an EMBL/GenBank/DDBJ whole genome shotgun (WGS) entry which is preliminary data.</text>
</comment>
<evidence type="ECO:0000313" key="2">
    <source>
        <dbReference type="EMBL" id="MFC4075813.1"/>
    </source>
</evidence>
<dbReference type="SUPFAM" id="SSF51569">
    <property type="entry name" value="Aldolase"/>
    <property type="match status" value="1"/>
</dbReference>
<keyword evidence="1" id="KW-0456">Lyase</keyword>
<accession>A0ABV8JBR6</accession>
<dbReference type="RefSeq" id="WP_380702088.1">
    <property type="nucleotide sequence ID" value="NZ_JBHSAP010000007.1"/>
</dbReference>
<evidence type="ECO:0000313" key="3">
    <source>
        <dbReference type="Proteomes" id="UP001595843"/>
    </source>
</evidence>
<protein>
    <submittedName>
        <fullName evidence="2">Dihydrodipicolinate synthase family protein</fullName>
    </submittedName>
</protein>
<dbReference type="SMART" id="SM01130">
    <property type="entry name" value="DHDPS"/>
    <property type="match status" value="1"/>
</dbReference>
<dbReference type="PANTHER" id="PTHR12128:SF51">
    <property type="entry name" value="BLL4205 PROTEIN"/>
    <property type="match status" value="1"/>
</dbReference>
<proteinExistence type="predicted"/>
<reference evidence="3" key="1">
    <citation type="journal article" date="2019" name="Int. J. Syst. Evol. Microbiol.">
        <title>The Global Catalogue of Microorganisms (GCM) 10K type strain sequencing project: providing services to taxonomists for standard genome sequencing and annotation.</title>
        <authorList>
            <consortium name="The Broad Institute Genomics Platform"/>
            <consortium name="The Broad Institute Genome Sequencing Center for Infectious Disease"/>
            <person name="Wu L."/>
            <person name="Ma J."/>
        </authorList>
    </citation>
    <scope>NUCLEOTIDE SEQUENCE [LARGE SCALE GENOMIC DNA]</scope>
    <source>
        <strain evidence="3">IBRC-M 10813</strain>
    </source>
</reference>
<dbReference type="Proteomes" id="UP001595843">
    <property type="component" value="Unassembled WGS sequence"/>
</dbReference>
<dbReference type="PANTHER" id="PTHR12128">
    <property type="entry name" value="DIHYDRODIPICOLINATE SYNTHASE"/>
    <property type="match status" value="1"/>
</dbReference>